<dbReference type="PRINTS" id="PR01162">
    <property type="entry name" value="ALPHATUBULIN"/>
</dbReference>
<dbReference type="SUPFAM" id="SSF55307">
    <property type="entry name" value="Tubulin C-terminal domain-like"/>
    <property type="match status" value="1"/>
</dbReference>
<dbReference type="SMART" id="SM00865">
    <property type="entry name" value="Tubulin_C"/>
    <property type="match status" value="1"/>
</dbReference>
<dbReference type="GO" id="GO:0007017">
    <property type="term" value="P:microtubule-based process"/>
    <property type="evidence" value="ECO:0007669"/>
    <property type="project" value="InterPro"/>
</dbReference>
<comment type="function">
    <text evidence="13 15">Tubulin is the major constituent of microtubules, a cylinder consisting of laterally associated linear protofilaments composed of alpha- and beta-tubulin heterodimers. Microtubules grow by the addition of GTP-tubulin dimers to the microtubule end, where a stabilizing cap forms. Below the cap, tubulin dimers are in GDP-bound state, owing to GTPase activity of alpha-tubulin.</text>
</comment>
<evidence type="ECO:0000256" key="12">
    <source>
        <dbReference type="ARBA" id="ARBA00023212"/>
    </source>
</evidence>
<dbReference type="PANTHER" id="PTHR11588">
    <property type="entry name" value="TUBULIN"/>
    <property type="match status" value="1"/>
</dbReference>
<dbReference type="Pfam" id="PF00091">
    <property type="entry name" value="Tubulin"/>
    <property type="match status" value="1"/>
</dbReference>
<dbReference type="InterPro" id="IPR023123">
    <property type="entry name" value="Tubulin_C"/>
</dbReference>
<dbReference type="InterPro" id="IPR036525">
    <property type="entry name" value="Tubulin/FtsZ_GTPase_sf"/>
</dbReference>
<evidence type="ECO:0000256" key="14">
    <source>
        <dbReference type="ARBA" id="ARBA00049117"/>
    </source>
</evidence>
<sequence>MVRPSRPSRPSRRKRYQLVGREVLSIHVGQAGVQIGSACWERYAVEHGINPDGTLKADQRQCNSDEESLVTFFDPSVEGRYVPRSLMIDLEPSALDEVRNNQYKEFFHPQYMISGFESAANNFARGYYTNGRELSYTIFERIRKMVDSCPSLAGFIIFHSFGGGTGSGLTSLLIQHLHEEYPKKAKIEFVVYPSPKLSTAIVEPYNSVLVTHHTIENSDCAFLIDNEATYEICSRDLSINKPTYVHVNRLSATVISCITASLRFGGTINVDLCEFQTNLVPYPRIHYPLISYSPLLTPNKLRHRANTITDITFDCFRPFNQLVKCDPRHGKYMACCLLYRGRIPPKEVTVAINKLKEREMIKFVNWCPTGFKVGINHQPPEVIPDSEISETNRSLCMLANNTTIAEAWARLDYQFDLMYAKRAYIHWYLSEGMEENDFIDARENLAELEMEYSDCGMDTVDEGTIVEDEDTRRKKTTPKA</sequence>
<evidence type="ECO:0000259" key="16">
    <source>
        <dbReference type="SMART" id="SM00864"/>
    </source>
</evidence>
<dbReference type="InterPro" id="IPR018316">
    <property type="entry name" value="Tubulin/FtsZ_2-layer-sand-dom"/>
</dbReference>
<dbReference type="InterPro" id="IPR002452">
    <property type="entry name" value="Alpha_tubulin"/>
</dbReference>
<keyword evidence="5" id="KW-0963">Cytoplasm</keyword>
<dbReference type="InterPro" id="IPR037103">
    <property type="entry name" value="Tubulin/FtsZ-like_C"/>
</dbReference>
<dbReference type="CDD" id="cd02186">
    <property type="entry name" value="alpha_tubulin"/>
    <property type="match status" value="1"/>
</dbReference>
<reference evidence="18 19" key="1">
    <citation type="submission" date="2024-03" db="EMBL/GenBank/DDBJ databases">
        <title>Adaptation during the transition from Ophiocordyceps entomopathogen to insect associate is accompanied by gene loss and intensified selection.</title>
        <authorList>
            <person name="Ward C.M."/>
            <person name="Onetto C.A."/>
            <person name="Borneman A.R."/>
        </authorList>
    </citation>
    <scope>NUCLEOTIDE SEQUENCE [LARGE SCALE GENOMIC DNA]</scope>
    <source>
        <strain evidence="18">AWRI1</strain>
        <tissue evidence="18">Single Adult Female</tissue>
    </source>
</reference>
<dbReference type="GO" id="GO:0016787">
    <property type="term" value="F:hydrolase activity"/>
    <property type="evidence" value="ECO:0007669"/>
    <property type="project" value="UniProtKB-KW"/>
</dbReference>
<evidence type="ECO:0000256" key="15">
    <source>
        <dbReference type="RuleBase" id="RU000352"/>
    </source>
</evidence>
<comment type="subunit">
    <text evidence="4 15">Dimer of alpha and beta chains. A typical microtubule is a hollow water-filled tube with an outer diameter of 25 nm and an inner diameter of 15 nM. Alpha-beta heterodimers associate head-to-tail to form protofilaments running lengthwise along the microtubule wall with the beta-tubulin subunit facing the microtubule plus end conferring a structural polarity. Microtubules usually have 13 protofilaments but different protofilament numbers can be found in some organisms and specialized cells.</text>
</comment>
<dbReference type="Gene3D" id="3.40.50.1440">
    <property type="entry name" value="Tubulin/FtsZ, GTPase domain"/>
    <property type="match status" value="1"/>
</dbReference>
<keyword evidence="12" id="KW-0206">Cytoskeleton</keyword>
<comment type="cofactor">
    <cofactor evidence="1">
        <name>Mg(2+)</name>
        <dbReference type="ChEBI" id="CHEBI:18420"/>
    </cofactor>
</comment>
<dbReference type="PRINTS" id="PR01161">
    <property type="entry name" value="TUBULIN"/>
</dbReference>
<evidence type="ECO:0000256" key="13">
    <source>
        <dbReference type="ARBA" id="ARBA00034296"/>
    </source>
</evidence>
<comment type="subcellular location">
    <subcellularLocation>
        <location evidence="2">Cytoplasm</location>
        <location evidence="2">Cytoskeleton</location>
    </subcellularLocation>
</comment>
<evidence type="ECO:0000256" key="8">
    <source>
        <dbReference type="ARBA" id="ARBA00022741"/>
    </source>
</evidence>
<keyword evidence="19" id="KW-1185">Reference proteome</keyword>
<dbReference type="Pfam" id="PF03953">
    <property type="entry name" value="Tubulin_C"/>
    <property type="match status" value="1"/>
</dbReference>
<evidence type="ECO:0000256" key="1">
    <source>
        <dbReference type="ARBA" id="ARBA00001946"/>
    </source>
</evidence>
<dbReference type="GO" id="GO:0046872">
    <property type="term" value="F:metal ion binding"/>
    <property type="evidence" value="ECO:0007669"/>
    <property type="project" value="UniProtKB-KW"/>
</dbReference>
<proteinExistence type="inferred from homology"/>
<organism evidence="18 19">
    <name type="scientific">Parthenolecanium corni</name>
    <dbReference type="NCBI Taxonomy" id="536013"/>
    <lineage>
        <taxon>Eukaryota</taxon>
        <taxon>Metazoa</taxon>
        <taxon>Ecdysozoa</taxon>
        <taxon>Arthropoda</taxon>
        <taxon>Hexapoda</taxon>
        <taxon>Insecta</taxon>
        <taxon>Pterygota</taxon>
        <taxon>Neoptera</taxon>
        <taxon>Paraneoptera</taxon>
        <taxon>Hemiptera</taxon>
        <taxon>Sternorrhyncha</taxon>
        <taxon>Coccoidea</taxon>
        <taxon>Coccidae</taxon>
        <taxon>Parthenolecanium</taxon>
    </lineage>
</organism>
<name>A0AAN9TEY2_9HEMI</name>
<dbReference type="GO" id="GO:0005200">
    <property type="term" value="F:structural constituent of cytoskeleton"/>
    <property type="evidence" value="ECO:0007669"/>
    <property type="project" value="InterPro"/>
</dbReference>
<comment type="caution">
    <text evidence="18">The sequence shown here is derived from an EMBL/GenBank/DDBJ whole genome shotgun (WGS) entry which is preliminary data.</text>
</comment>
<feature type="domain" description="Tubulin/FtsZ GTPase" evidence="16">
    <location>
        <begin position="69"/>
        <end position="266"/>
    </location>
</feature>
<gene>
    <name evidence="18" type="ORF">V9T40_005526</name>
</gene>
<keyword evidence="6 15" id="KW-0493">Microtubule</keyword>
<evidence type="ECO:0000256" key="3">
    <source>
        <dbReference type="ARBA" id="ARBA00009636"/>
    </source>
</evidence>
<evidence type="ECO:0000256" key="6">
    <source>
        <dbReference type="ARBA" id="ARBA00022701"/>
    </source>
</evidence>
<dbReference type="InterPro" id="IPR017975">
    <property type="entry name" value="Tubulin_CS"/>
</dbReference>
<evidence type="ECO:0000259" key="17">
    <source>
        <dbReference type="SMART" id="SM00865"/>
    </source>
</evidence>
<evidence type="ECO:0000256" key="9">
    <source>
        <dbReference type="ARBA" id="ARBA00022801"/>
    </source>
</evidence>
<evidence type="ECO:0000256" key="10">
    <source>
        <dbReference type="ARBA" id="ARBA00022842"/>
    </source>
</evidence>
<evidence type="ECO:0000256" key="5">
    <source>
        <dbReference type="ARBA" id="ARBA00022490"/>
    </source>
</evidence>
<evidence type="ECO:0000256" key="11">
    <source>
        <dbReference type="ARBA" id="ARBA00023134"/>
    </source>
</evidence>
<feature type="domain" description="Tubulin/FtsZ 2-layer sandwich" evidence="17">
    <location>
        <begin position="268"/>
        <end position="413"/>
    </location>
</feature>
<dbReference type="EMBL" id="JBBCAQ010000023">
    <property type="protein sequence ID" value="KAK7588281.1"/>
    <property type="molecule type" value="Genomic_DNA"/>
</dbReference>
<evidence type="ECO:0000256" key="2">
    <source>
        <dbReference type="ARBA" id="ARBA00004245"/>
    </source>
</evidence>
<evidence type="ECO:0000313" key="19">
    <source>
        <dbReference type="Proteomes" id="UP001367676"/>
    </source>
</evidence>
<dbReference type="Proteomes" id="UP001367676">
    <property type="component" value="Unassembled WGS sequence"/>
</dbReference>
<dbReference type="Gene3D" id="3.30.1330.20">
    <property type="entry name" value="Tubulin/FtsZ, C-terminal domain"/>
    <property type="match status" value="1"/>
</dbReference>
<dbReference type="InterPro" id="IPR000217">
    <property type="entry name" value="Tubulin"/>
</dbReference>
<keyword evidence="8 15" id="KW-0547">Nucleotide-binding</keyword>
<keyword evidence="10" id="KW-0460">Magnesium</keyword>
<dbReference type="InterPro" id="IPR008280">
    <property type="entry name" value="Tub_FtsZ_C"/>
</dbReference>
<dbReference type="SMART" id="SM00864">
    <property type="entry name" value="Tubulin"/>
    <property type="match status" value="1"/>
</dbReference>
<dbReference type="InterPro" id="IPR003008">
    <property type="entry name" value="Tubulin_FtsZ_GTPase"/>
</dbReference>
<accession>A0AAN9TEY2</accession>
<evidence type="ECO:0000256" key="4">
    <source>
        <dbReference type="ARBA" id="ARBA00011747"/>
    </source>
</evidence>
<keyword evidence="11 15" id="KW-0342">GTP-binding</keyword>
<comment type="similarity">
    <text evidence="3 15">Belongs to the tubulin family.</text>
</comment>
<dbReference type="FunFam" id="3.40.50.1440:FF:000011">
    <property type="entry name" value="Tubulin alpha chain"/>
    <property type="match status" value="1"/>
</dbReference>
<dbReference type="Gene3D" id="1.10.287.600">
    <property type="entry name" value="Helix hairpin bin"/>
    <property type="match status" value="1"/>
</dbReference>
<dbReference type="PROSITE" id="PS00227">
    <property type="entry name" value="TUBULIN"/>
    <property type="match status" value="1"/>
</dbReference>
<evidence type="ECO:0000256" key="7">
    <source>
        <dbReference type="ARBA" id="ARBA00022723"/>
    </source>
</evidence>
<keyword evidence="7" id="KW-0479">Metal-binding</keyword>
<keyword evidence="9" id="KW-0378">Hydrolase</keyword>
<dbReference type="GO" id="GO:0005525">
    <property type="term" value="F:GTP binding"/>
    <property type="evidence" value="ECO:0007669"/>
    <property type="project" value="UniProtKB-UniRule"/>
</dbReference>
<dbReference type="SUPFAM" id="SSF52490">
    <property type="entry name" value="Tubulin nucleotide-binding domain-like"/>
    <property type="match status" value="1"/>
</dbReference>
<comment type="catalytic activity">
    <reaction evidence="14">
        <text>GTP + H2O = GDP + phosphate + H(+)</text>
        <dbReference type="Rhea" id="RHEA:19669"/>
        <dbReference type="ChEBI" id="CHEBI:15377"/>
        <dbReference type="ChEBI" id="CHEBI:15378"/>
        <dbReference type="ChEBI" id="CHEBI:37565"/>
        <dbReference type="ChEBI" id="CHEBI:43474"/>
        <dbReference type="ChEBI" id="CHEBI:58189"/>
    </reaction>
    <physiologicalReaction direction="left-to-right" evidence="14">
        <dbReference type="Rhea" id="RHEA:19670"/>
    </physiologicalReaction>
</comment>
<dbReference type="GO" id="GO:0005874">
    <property type="term" value="C:microtubule"/>
    <property type="evidence" value="ECO:0007669"/>
    <property type="project" value="UniProtKB-KW"/>
</dbReference>
<dbReference type="AlphaFoldDB" id="A0AAN9TEY2"/>
<evidence type="ECO:0000313" key="18">
    <source>
        <dbReference type="EMBL" id="KAK7588281.1"/>
    </source>
</evidence>
<protein>
    <recommendedName>
        <fullName evidence="15">Tubulin alpha chain</fullName>
    </recommendedName>
</protein>